<dbReference type="CDD" id="cd06257">
    <property type="entry name" value="DnaJ"/>
    <property type="match status" value="1"/>
</dbReference>
<keyword evidence="5" id="KW-0539">Nucleus</keyword>
<dbReference type="PANTHER" id="PTHR44313">
    <property type="entry name" value="DNAJ HOMOLOG SUBFAMILY C MEMBER 17"/>
    <property type="match status" value="1"/>
</dbReference>
<keyword evidence="6" id="KW-1133">Transmembrane helix</keyword>
<proteinExistence type="predicted"/>
<keyword evidence="10" id="KW-1185">Reference proteome</keyword>
<keyword evidence="4" id="KW-0143">Chaperone</keyword>
<dbReference type="InterPro" id="IPR003034">
    <property type="entry name" value="SAP_dom"/>
</dbReference>
<accession>A0A8H6FMS5</accession>
<dbReference type="Gene3D" id="1.10.720.30">
    <property type="entry name" value="SAP domain"/>
    <property type="match status" value="1"/>
</dbReference>
<protein>
    <recommendedName>
        <fullName evidence="11">SAP domain-containing protein</fullName>
    </recommendedName>
</protein>
<comment type="caution">
    <text evidence="9">The sequence shown here is derived from an EMBL/GenBank/DDBJ whole genome shotgun (WGS) entry which is preliminary data.</text>
</comment>
<sequence length="229" mass="25681">MTSTEIFTAMTCKELKTELRKRDLPTGGLKKDLLDRLREAENATLTDVVNTTTVAGRVEACVEVETVDRRPRRAWVLLCLIIICVGGLFCSRYAILENSSDSVVGDHDAALTPQDLTWLNYPDHYKVLNVSASASSKVIRRAYRQKAKKWHPDKAETMNINQGVLFKATRIIGLSRDILLDPRDRGLYDMGLNPVKCDSSCELCTCSCGYGSRLSSWHPSNWPTELIDI</sequence>
<evidence type="ECO:0000256" key="5">
    <source>
        <dbReference type="ARBA" id="ARBA00023242"/>
    </source>
</evidence>
<gene>
    <name evidence="9" type="ORF">HO173_010344</name>
</gene>
<dbReference type="PROSITE" id="PS50076">
    <property type="entry name" value="DNAJ_2"/>
    <property type="match status" value="1"/>
</dbReference>
<dbReference type="GO" id="GO:0005737">
    <property type="term" value="C:cytoplasm"/>
    <property type="evidence" value="ECO:0007669"/>
    <property type="project" value="UniProtKB-SubCell"/>
</dbReference>
<feature type="domain" description="J" evidence="7">
    <location>
        <begin position="123"/>
        <end position="192"/>
    </location>
</feature>
<dbReference type="EMBL" id="JACCJC010000057">
    <property type="protein sequence ID" value="KAF6231384.1"/>
    <property type="molecule type" value="Genomic_DNA"/>
</dbReference>
<dbReference type="Pfam" id="PF02037">
    <property type="entry name" value="SAP"/>
    <property type="match status" value="1"/>
</dbReference>
<keyword evidence="6" id="KW-0472">Membrane</keyword>
<dbReference type="PANTHER" id="PTHR44313:SF1">
    <property type="entry name" value="DNAJ HOMOLOG SUBFAMILY C MEMBER 17"/>
    <property type="match status" value="1"/>
</dbReference>
<keyword evidence="6" id="KW-0812">Transmembrane</keyword>
<dbReference type="AlphaFoldDB" id="A0A8H6FMS5"/>
<reference evidence="9 10" key="1">
    <citation type="journal article" date="2020" name="Genomics">
        <title>Complete, high-quality genomes from long-read metagenomic sequencing of two wolf lichen thalli reveals enigmatic genome architecture.</title>
        <authorList>
            <person name="McKenzie S.K."/>
            <person name="Walston R.F."/>
            <person name="Allen J.L."/>
        </authorList>
    </citation>
    <scope>NUCLEOTIDE SEQUENCE [LARGE SCALE GENOMIC DNA]</scope>
    <source>
        <strain evidence="9">WasteWater2</strain>
    </source>
</reference>
<dbReference type="SUPFAM" id="SSF46565">
    <property type="entry name" value="Chaperone J-domain"/>
    <property type="match status" value="1"/>
</dbReference>
<dbReference type="RefSeq" id="XP_037160816.1">
    <property type="nucleotide sequence ID" value="XM_037312230.1"/>
</dbReference>
<dbReference type="OrthoDB" id="10250354at2759"/>
<name>A0A8H6FMS5_9LECA</name>
<organism evidence="9 10">
    <name type="scientific">Letharia columbiana</name>
    <dbReference type="NCBI Taxonomy" id="112416"/>
    <lineage>
        <taxon>Eukaryota</taxon>
        <taxon>Fungi</taxon>
        <taxon>Dikarya</taxon>
        <taxon>Ascomycota</taxon>
        <taxon>Pezizomycotina</taxon>
        <taxon>Lecanoromycetes</taxon>
        <taxon>OSLEUM clade</taxon>
        <taxon>Lecanoromycetidae</taxon>
        <taxon>Lecanorales</taxon>
        <taxon>Lecanorineae</taxon>
        <taxon>Parmeliaceae</taxon>
        <taxon>Letharia</taxon>
    </lineage>
</organism>
<evidence type="ECO:0000256" key="4">
    <source>
        <dbReference type="ARBA" id="ARBA00023186"/>
    </source>
</evidence>
<keyword evidence="3" id="KW-0963">Cytoplasm</keyword>
<dbReference type="SUPFAM" id="SSF68906">
    <property type="entry name" value="SAP domain"/>
    <property type="match status" value="1"/>
</dbReference>
<dbReference type="GeneID" id="59291991"/>
<dbReference type="PRINTS" id="PR00625">
    <property type="entry name" value="JDOMAIN"/>
</dbReference>
<dbReference type="SMART" id="SM00513">
    <property type="entry name" value="SAP"/>
    <property type="match status" value="1"/>
</dbReference>
<dbReference type="Pfam" id="PF00226">
    <property type="entry name" value="DnaJ"/>
    <property type="match status" value="1"/>
</dbReference>
<dbReference type="PROSITE" id="PS50800">
    <property type="entry name" value="SAP"/>
    <property type="match status" value="1"/>
</dbReference>
<evidence type="ECO:0000256" key="3">
    <source>
        <dbReference type="ARBA" id="ARBA00022490"/>
    </source>
</evidence>
<evidence type="ECO:0000313" key="10">
    <source>
        <dbReference type="Proteomes" id="UP000578531"/>
    </source>
</evidence>
<dbReference type="Gene3D" id="1.10.287.110">
    <property type="entry name" value="DnaJ domain"/>
    <property type="match status" value="1"/>
</dbReference>
<evidence type="ECO:0000256" key="6">
    <source>
        <dbReference type="SAM" id="Phobius"/>
    </source>
</evidence>
<feature type="domain" description="SAP" evidence="8">
    <location>
        <begin position="7"/>
        <end position="41"/>
    </location>
</feature>
<evidence type="ECO:0000259" key="7">
    <source>
        <dbReference type="PROSITE" id="PS50076"/>
    </source>
</evidence>
<dbReference type="InterPro" id="IPR001623">
    <property type="entry name" value="DnaJ_domain"/>
</dbReference>
<dbReference type="Proteomes" id="UP000578531">
    <property type="component" value="Unassembled WGS sequence"/>
</dbReference>
<dbReference type="InterPro" id="IPR036361">
    <property type="entry name" value="SAP_dom_sf"/>
</dbReference>
<dbReference type="SMART" id="SM00271">
    <property type="entry name" value="DnaJ"/>
    <property type="match status" value="1"/>
</dbReference>
<dbReference type="InterPro" id="IPR036869">
    <property type="entry name" value="J_dom_sf"/>
</dbReference>
<dbReference type="GO" id="GO:0005681">
    <property type="term" value="C:spliceosomal complex"/>
    <property type="evidence" value="ECO:0007669"/>
    <property type="project" value="TreeGrafter"/>
</dbReference>
<dbReference type="GO" id="GO:0000390">
    <property type="term" value="P:spliceosomal complex disassembly"/>
    <property type="evidence" value="ECO:0007669"/>
    <property type="project" value="TreeGrafter"/>
</dbReference>
<dbReference type="InterPro" id="IPR052094">
    <property type="entry name" value="Pre-mRNA-splicing_ERAD"/>
</dbReference>
<evidence type="ECO:0008006" key="11">
    <source>
        <dbReference type="Google" id="ProtNLM"/>
    </source>
</evidence>
<evidence type="ECO:0000259" key="8">
    <source>
        <dbReference type="PROSITE" id="PS50800"/>
    </source>
</evidence>
<evidence type="ECO:0000313" key="9">
    <source>
        <dbReference type="EMBL" id="KAF6231384.1"/>
    </source>
</evidence>
<feature type="transmembrane region" description="Helical" evidence="6">
    <location>
        <begin position="75"/>
        <end position="95"/>
    </location>
</feature>
<evidence type="ECO:0000256" key="1">
    <source>
        <dbReference type="ARBA" id="ARBA00004123"/>
    </source>
</evidence>
<comment type="subcellular location">
    <subcellularLocation>
        <location evidence="2">Cytoplasm</location>
    </subcellularLocation>
    <subcellularLocation>
        <location evidence="1">Nucleus</location>
    </subcellularLocation>
</comment>
<evidence type="ECO:0000256" key="2">
    <source>
        <dbReference type="ARBA" id="ARBA00004496"/>
    </source>
</evidence>